<evidence type="ECO:0000259" key="8">
    <source>
        <dbReference type="PROSITE" id="PS50181"/>
    </source>
</evidence>
<evidence type="ECO:0000256" key="5">
    <source>
        <dbReference type="ARBA" id="ARBA00022786"/>
    </source>
</evidence>
<dbReference type="FunFam" id="2.130.10.10:FF:000715">
    <property type="entry name" value="F-box protein MET30"/>
    <property type="match status" value="1"/>
</dbReference>
<dbReference type="GO" id="GO:0019005">
    <property type="term" value="C:SCF ubiquitin ligase complex"/>
    <property type="evidence" value="ECO:0007669"/>
    <property type="project" value="UniProtKB-ARBA"/>
</dbReference>
<dbReference type="Proteomes" id="UP001221413">
    <property type="component" value="Unassembled WGS sequence"/>
</dbReference>
<keyword evidence="4" id="KW-0677">Repeat</keyword>
<organism evidence="9 10">
    <name type="scientific">Drechslerella dactyloides</name>
    <name type="common">Nematode-trapping fungus</name>
    <name type="synonym">Arthrobotrys dactyloides</name>
    <dbReference type="NCBI Taxonomy" id="74499"/>
    <lineage>
        <taxon>Eukaryota</taxon>
        <taxon>Fungi</taxon>
        <taxon>Dikarya</taxon>
        <taxon>Ascomycota</taxon>
        <taxon>Pezizomycotina</taxon>
        <taxon>Orbiliomycetes</taxon>
        <taxon>Orbiliales</taxon>
        <taxon>Orbiliaceae</taxon>
        <taxon>Drechslerella</taxon>
    </lineage>
</organism>
<feature type="region of interest" description="Disordered" evidence="7">
    <location>
        <begin position="31"/>
        <end position="54"/>
    </location>
</feature>
<dbReference type="GO" id="GO:0031146">
    <property type="term" value="P:SCF-dependent proteasomal ubiquitin-dependent protein catabolic process"/>
    <property type="evidence" value="ECO:0007669"/>
    <property type="project" value="UniProtKB-ARBA"/>
</dbReference>
<dbReference type="Pfam" id="PF12937">
    <property type="entry name" value="F-box-like"/>
    <property type="match status" value="1"/>
</dbReference>
<feature type="domain" description="F-box" evidence="8">
    <location>
        <begin position="199"/>
        <end position="245"/>
    </location>
</feature>
<comment type="pathway">
    <text evidence="1">Protein modification; protein ubiquitination.</text>
</comment>
<dbReference type="SUPFAM" id="SSF81383">
    <property type="entry name" value="F-box domain"/>
    <property type="match status" value="1"/>
</dbReference>
<dbReference type="InterPro" id="IPR015943">
    <property type="entry name" value="WD40/YVTN_repeat-like_dom_sf"/>
</dbReference>
<dbReference type="CDD" id="cd00200">
    <property type="entry name" value="WD40"/>
    <property type="match status" value="1"/>
</dbReference>
<dbReference type="PROSITE" id="PS00678">
    <property type="entry name" value="WD_REPEATS_1"/>
    <property type="match status" value="4"/>
</dbReference>
<keyword evidence="3 6" id="KW-0853">WD repeat</keyword>
<gene>
    <name evidence="9" type="ORF">Dda_1831</name>
</gene>
<dbReference type="InterPro" id="IPR020472">
    <property type="entry name" value="WD40_PAC1"/>
</dbReference>
<evidence type="ECO:0000256" key="7">
    <source>
        <dbReference type="SAM" id="MobiDB-lite"/>
    </source>
</evidence>
<evidence type="ECO:0000256" key="1">
    <source>
        <dbReference type="ARBA" id="ARBA00004906"/>
    </source>
</evidence>
<feature type="repeat" description="WD" evidence="6">
    <location>
        <begin position="487"/>
        <end position="528"/>
    </location>
</feature>
<dbReference type="FunFam" id="1.20.1280.50:FF:000016">
    <property type="entry name" value="E3 ubiquitin ligase complex SCF subunit sconB"/>
    <property type="match status" value="1"/>
</dbReference>
<name>A0AAD6J2S5_DREDA</name>
<dbReference type="InterPro" id="IPR001810">
    <property type="entry name" value="F-box_dom"/>
</dbReference>
<dbReference type="InterPro" id="IPR051075">
    <property type="entry name" value="SCF_subunit_WD-repeat"/>
</dbReference>
<dbReference type="EMBL" id="JAQGDS010000002">
    <property type="protein sequence ID" value="KAJ6263270.1"/>
    <property type="molecule type" value="Genomic_DNA"/>
</dbReference>
<dbReference type="SUPFAM" id="SSF50978">
    <property type="entry name" value="WD40 repeat-like"/>
    <property type="match status" value="1"/>
</dbReference>
<dbReference type="SMART" id="SM00256">
    <property type="entry name" value="FBOX"/>
    <property type="match status" value="1"/>
</dbReference>
<feature type="repeat" description="WD" evidence="6">
    <location>
        <begin position="607"/>
        <end position="646"/>
    </location>
</feature>
<sequence>MRHLPPPQSSDEYPIASDGYEKLGSWAALGSRSEAADMSPSPAQRSSSAGREFAAYKTRRMVQFGRRMFISRRRRRDDAELPRMDIGASSKAAVVPFLSKHIPDQYATQQASKTNTKYCYRHHPDLKCRRQADEPTMEEVQKGLEKLPESDQQAISHVWTIFSAAPASQRTLILQGILTQCCFPQLSFISGALRELIRIDFISTLPPELAFRILSFLDTASLCKAAQVSRRWRTLADDNVVWHKMCEQHIDRKCTKCGWGLPLLERKRLRQTKRQMELRAKGQGLQFKDDLTIADDAADRKRLSDHEDDPELTRRTKKVCRRSSGSVADVEAWGSTGEKRQRPWKEVYSERYKVERNWRKGRYQSKIFKGHENGIVCIQFDEAIVATGSYDTTVKIWDLESATEIRTLRGHTNCVRALQFDETKLISGSMDNTLKVWNWRTGNCINTLRGHQAGVVCLHFEGELLASGSVDTTIRLWNFNDKKTAIFRGHTDWVNAVKIHSASNSLFSASDDTTVKMWDLTTRACIRTFTGHVGHVQQCIPLTLESFDEDENMDDDAVVTTSTATDVESSFNLGIVSNAAPTHMLTAALDTTVKLWDVATGRCIKTLFGHTQGIWGLGADSLRAITGAEDGMLKIWDTRTGKCERTVTQHVGPVTCVALSDSRMMSGGQDGEAILYCFKPEATSSTR</sequence>
<evidence type="ECO:0000256" key="2">
    <source>
        <dbReference type="ARBA" id="ARBA00007968"/>
    </source>
</evidence>
<dbReference type="Pfam" id="PF00400">
    <property type="entry name" value="WD40"/>
    <property type="match status" value="6"/>
</dbReference>
<dbReference type="PANTHER" id="PTHR19872:SF9">
    <property type="entry name" value="UBIQUITIN-BINDING SDF UBIQUITIN LIGASE COMPLEX SUBUNIT"/>
    <property type="match status" value="1"/>
</dbReference>
<feature type="repeat" description="WD" evidence="6">
    <location>
        <begin position="448"/>
        <end position="487"/>
    </location>
</feature>
<comment type="caution">
    <text evidence="9">The sequence shown here is derived from an EMBL/GenBank/DDBJ whole genome shotgun (WGS) entry which is preliminary data.</text>
</comment>
<evidence type="ECO:0000313" key="10">
    <source>
        <dbReference type="Proteomes" id="UP001221413"/>
    </source>
</evidence>
<dbReference type="SMART" id="SM00320">
    <property type="entry name" value="WD40"/>
    <property type="match status" value="7"/>
</dbReference>
<evidence type="ECO:0000313" key="9">
    <source>
        <dbReference type="EMBL" id="KAJ6263270.1"/>
    </source>
</evidence>
<comment type="similarity">
    <text evidence="2">Belongs to the WD repeat MET30/SCONB/SCON-2 family.</text>
</comment>
<dbReference type="PROSITE" id="PS50082">
    <property type="entry name" value="WD_REPEATS_2"/>
    <property type="match status" value="6"/>
</dbReference>
<dbReference type="Gene3D" id="2.130.10.10">
    <property type="entry name" value="YVTN repeat-like/Quinoprotein amine dehydrogenase"/>
    <property type="match status" value="2"/>
</dbReference>
<proteinExistence type="inferred from homology"/>
<dbReference type="InterPro" id="IPR036322">
    <property type="entry name" value="WD40_repeat_dom_sf"/>
</dbReference>
<dbReference type="AlphaFoldDB" id="A0AAD6J2S5"/>
<keyword evidence="10" id="KW-1185">Reference proteome</keyword>
<reference evidence="9" key="1">
    <citation type="submission" date="2023-01" db="EMBL/GenBank/DDBJ databases">
        <title>The chitinases involved in constricting ring structure development in the nematode-trapping fungus Drechslerella dactyloides.</title>
        <authorList>
            <person name="Wang R."/>
            <person name="Zhang L."/>
            <person name="Tang P."/>
            <person name="Li S."/>
            <person name="Liang L."/>
        </authorList>
    </citation>
    <scope>NUCLEOTIDE SEQUENCE</scope>
    <source>
        <strain evidence="9">YMF1.00031</strain>
    </source>
</reference>
<accession>A0AAD6J2S5</accession>
<dbReference type="InterPro" id="IPR001680">
    <property type="entry name" value="WD40_rpt"/>
</dbReference>
<feature type="repeat" description="WD" evidence="6">
    <location>
        <begin position="408"/>
        <end position="447"/>
    </location>
</feature>
<dbReference type="PANTHER" id="PTHR19872">
    <property type="entry name" value="UBIQUITIN LIGASE SPECIFICITY FACTOR/HREP PROTEIN"/>
    <property type="match status" value="1"/>
</dbReference>
<keyword evidence="5" id="KW-0833">Ubl conjugation pathway</keyword>
<dbReference type="GO" id="GO:1990756">
    <property type="term" value="F:ubiquitin-like ligase-substrate adaptor activity"/>
    <property type="evidence" value="ECO:0007669"/>
    <property type="project" value="UniProtKB-ARBA"/>
</dbReference>
<dbReference type="PRINTS" id="PR00320">
    <property type="entry name" value="GPROTEINBRPT"/>
</dbReference>
<evidence type="ECO:0000256" key="6">
    <source>
        <dbReference type="PROSITE-ProRule" id="PRU00221"/>
    </source>
</evidence>
<evidence type="ECO:0000256" key="4">
    <source>
        <dbReference type="ARBA" id="ARBA00022737"/>
    </source>
</evidence>
<dbReference type="PROSITE" id="PS50181">
    <property type="entry name" value="FBOX"/>
    <property type="match status" value="1"/>
</dbReference>
<dbReference type="InterPro" id="IPR019775">
    <property type="entry name" value="WD40_repeat_CS"/>
</dbReference>
<protein>
    <submittedName>
        <fullName evidence="9">Beta-TrCP</fullName>
    </submittedName>
</protein>
<evidence type="ECO:0000256" key="3">
    <source>
        <dbReference type="ARBA" id="ARBA00022574"/>
    </source>
</evidence>
<dbReference type="PROSITE" id="PS50294">
    <property type="entry name" value="WD_REPEATS_REGION"/>
    <property type="match status" value="4"/>
</dbReference>
<dbReference type="Gene3D" id="1.20.1280.50">
    <property type="match status" value="1"/>
</dbReference>
<feature type="repeat" description="WD" evidence="6">
    <location>
        <begin position="368"/>
        <end position="407"/>
    </location>
</feature>
<dbReference type="InterPro" id="IPR036047">
    <property type="entry name" value="F-box-like_dom_sf"/>
</dbReference>
<feature type="repeat" description="WD" evidence="6">
    <location>
        <begin position="584"/>
        <end position="606"/>
    </location>
</feature>
<dbReference type="CDD" id="cd22147">
    <property type="entry name" value="F-box_SpPof1-like"/>
    <property type="match status" value="1"/>
</dbReference>